<evidence type="ECO:0000313" key="2">
    <source>
        <dbReference type="Proteomes" id="UP000294530"/>
    </source>
</evidence>
<reference evidence="1 2" key="1">
    <citation type="journal article" date="2021" name="Genome Biol.">
        <title>AFLAP: assembly-free linkage analysis pipeline using k-mers from genome sequencing data.</title>
        <authorList>
            <person name="Fletcher K."/>
            <person name="Zhang L."/>
            <person name="Gil J."/>
            <person name="Han R."/>
            <person name="Cavanaugh K."/>
            <person name="Michelmore R."/>
        </authorList>
    </citation>
    <scope>NUCLEOTIDE SEQUENCE [LARGE SCALE GENOMIC DNA]</scope>
    <source>
        <strain evidence="1 2">SF5</strain>
    </source>
</reference>
<accession>A0A976IJD5</accession>
<dbReference type="GeneID" id="94349253"/>
<dbReference type="Proteomes" id="UP000294530">
    <property type="component" value="Unassembled WGS sequence"/>
</dbReference>
<name>A0A976IJD5_BRELC</name>
<keyword evidence="2" id="KW-1185">Reference proteome</keyword>
<dbReference type="AlphaFoldDB" id="A0A976IJD5"/>
<dbReference type="OrthoDB" id="160392at2759"/>
<evidence type="ECO:0000313" key="1">
    <source>
        <dbReference type="EMBL" id="TDH72919.1"/>
    </source>
</evidence>
<protein>
    <submittedName>
        <fullName evidence="1">Uncharacterized protein</fullName>
    </submittedName>
</protein>
<sequence length="689" mass="78490">MLAEVACRWLGSLPRAQRLSRPLQLHVFSKPQEDKDGAVWLKPRSVSYAANNTHEDEPRSQNVHLSLHKSTSDDLMAVAERSCNENLSVAQDLTLPADSEMVKFKSLVLSGSVSKEDMDRARKSLQTLKEDLENPRAAVLNEIAFQRVRRQLKAATGKLDRMLYAMRQRRDYAQVEAVLSVWEEEFPQFSSQSKHWSVLSEHYALALNNQQRFEDVVNKFSNYLTENDEESLTEKCLSVLTPRLAQSIFVALGHLRDGFGVLRLLDTMQRHDVHVTKVSYFHVLNALLHDQNFTDFEKVLQLCEEMTTNLPGENVPLSLLPMIMMTAAACGESERAMKLYNHPPDLPMTSFTENRFEMCLQQLNRLGEDSMLMEMYRNLLLSAHATRGVKDRVSKYLFKVRVAETSNKDFCVAWEILRLMNLHKILVSHHAIYPLMYKLFSGPLILGSIDGGVTIENGGDVPARIESADDLCNFFERFSCSLMWNEFALCEAIIAGVRADRAGLVDSLCVYALENNMPIKYAALEQVVVYYYRLGFVNDFERVSTMVRALRLNKDIPVGIAVTEVGMAANFRLNRYDEVIMLFEDFASIDGERRRALKRPFMLQTALNAYKHLGRGDEAMAIQELLIQFHSTSPDNSIEETLSFKEEEATVEVDGERGNVLNHGRNSVDIGEQEQLVMLRLDRYSSSKQ</sequence>
<organism evidence="1 2">
    <name type="scientific">Bremia lactucae</name>
    <name type="common">Lettuce downy mildew</name>
    <dbReference type="NCBI Taxonomy" id="4779"/>
    <lineage>
        <taxon>Eukaryota</taxon>
        <taxon>Sar</taxon>
        <taxon>Stramenopiles</taxon>
        <taxon>Oomycota</taxon>
        <taxon>Peronosporomycetes</taxon>
        <taxon>Peronosporales</taxon>
        <taxon>Peronosporaceae</taxon>
        <taxon>Bremia</taxon>
    </lineage>
</organism>
<proteinExistence type="predicted"/>
<gene>
    <name evidence="1" type="ORF">CCR75_005501</name>
</gene>
<comment type="caution">
    <text evidence="1">The sequence shown here is derived from an EMBL/GenBank/DDBJ whole genome shotgun (WGS) entry which is preliminary data.</text>
</comment>
<dbReference type="KEGG" id="blac:94349253"/>
<dbReference type="RefSeq" id="XP_067822418.1">
    <property type="nucleotide sequence ID" value="XM_067963582.1"/>
</dbReference>
<dbReference type="EMBL" id="SHOA02000001">
    <property type="protein sequence ID" value="TDH72919.1"/>
    <property type="molecule type" value="Genomic_DNA"/>
</dbReference>